<sequence>MRVWFSQKRVSHRVAQIVFFQVPKGFPRMGGSTLTECAQRSKGCLGLCVEKGVDLHRR</sequence>
<reference evidence="1" key="1">
    <citation type="submission" date="2020-02" db="EMBL/GenBank/DDBJ databases">
        <authorList>
            <person name="Meier V. D."/>
        </authorList>
    </citation>
    <scope>NUCLEOTIDE SEQUENCE</scope>
    <source>
        <strain evidence="1">AVDCRST_MAG56</strain>
    </source>
</reference>
<dbReference type="AlphaFoldDB" id="A0A6J4IPK5"/>
<evidence type="ECO:0000313" key="1">
    <source>
        <dbReference type="EMBL" id="CAA9255916.1"/>
    </source>
</evidence>
<accession>A0A6J4IPK5</accession>
<proteinExistence type="predicted"/>
<gene>
    <name evidence="1" type="ORF">AVDCRST_MAG56-2210</name>
</gene>
<dbReference type="EMBL" id="CADCTQ010000199">
    <property type="protein sequence ID" value="CAA9255916.1"/>
    <property type="molecule type" value="Genomic_DNA"/>
</dbReference>
<protein>
    <submittedName>
        <fullName evidence="1">Uncharacterized protein</fullName>
    </submittedName>
</protein>
<organism evidence="1">
    <name type="scientific">uncultured Cytophagales bacterium</name>
    <dbReference type="NCBI Taxonomy" id="158755"/>
    <lineage>
        <taxon>Bacteria</taxon>
        <taxon>Pseudomonadati</taxon>
        <taxon>Bacteroidota</taxon>
        <taxon>Sphingobacteriia</taxon>
        <taxon>Sphingobacteriales</taxon>
        <taxon>environmental samples</taxon>
    </lineage>
</organism>
<name>A0A6J4IPK5_9SPHI</name>